<dbReference type="InterPro" id="IPR023395">
    <property type="entry name" value="MCP_dom_sf"/>
</dbReference>
<name>X6NER8_RETFI</name>
<feature type="coiled-coil region" evidence="6">
    <location>
        <begin position="21"/>
        <end position="48"/>
    </location>
</feature>
<comment type="caution">
    <text evidence="7">The sequence shown here is derived from an EMBL/GenBank/DDBJ whole genome shotgun (WGS) entry which is preliminary data.</text>
</comment>
<comment type="subcellular location">
    <subcellularLocation>
        <location evidence="1">Membrane</location>
        <topology evidence="1">Multi-pass membrane protein</topology>
    </subcellularLocation>
</comment>
<feature type="coiled-coil region" evidence="6">
    <location>
        <begin position="89"/>
        <end position="116"/>
    </location>
</feature>
<accession>X6NER8</accession>
<dbReference type="GO" id="GO:0055085">
    <property type="term" value="P:transmembrane transport"/>
    <property type="evidence" value="ECO:0007669"/>
    <property type="project" value="InterPro"/>
</dbReference>
<proteinExistence type="predicted"/>
<reference evidence="7 8" key="1">
    <citation type="journal article" date="2013" name="Curr. Biol.">
        <title>The Genome of the Foraminiferan Reticulomyxa filosa.</title>
        <authorList>
            <person name="Glockner G."/>
            <person name="Hulsmann N."/>
            <person name="Schleicher M."/>
            <person name="Noegel A.A."/>
            <person name="Eichinger L."/>
            <person name="Gallinger C."/>
            <person name="Pawlowski J."/>
            <person name="Sierra R."/>
            <person name="Euteneuer U."/>
            <person name="Pillet L."/>
            <person name="Moustafa A."/>
            <person name="Platzer M."/>
            <person name="Groth M."/>
            <person name="Szafranski K."/>
            <person name="Schliwa M."/>
        </authorList>
    </citation>
    <scope>NUCLEOTIDE SEQUENCE [LARGE SCALE GENOMIC DNA]</scope>
</reference>
<evidence type="ECO:0000313" key="7">
    <source>
        <dbReference type="EMBL" id="ETO24825.1"/>
    </source>
</evidence>
<dbReference type="PRINTS" id="PR00926">
    <property type="entry name" value="MITOCARRIER"/>
</dbReference>
<dbReference type="EMBL" id="ASPP01008937">
    <property type="protein sequence ID" value="ETO24825.1"/>
    <property type="molecule type" value="Genomic_DNA"/>
</dbReference>
<dbReference type="SUPFAM" id="SSF103506">
    <property type="entry name" value="Mitochondrial carrier"/>
    <property type="match status" value="1"/>
</dbReference>
<dbReference type="OrthoDB" id="270584at2759"/>
<dbReference type="InterPro" id="IPR002067">
    <property type="entry name" value="MCP"/>
</dbReference>
<evidence type="ECO:0000256" key="5">
    <source>
        <dbReference type="ARBA" id="ARBA00023136"/>
    </source>
</evidence>
<dbReference type="Pfam" id="PF00153">
    <property type="entry name" value="Mito_carr"/>
    <property type="match status" value="1"/>
</dbReference>
<dbReference type="AlphaFoldDB" id="X6NER8"/>
<evidence type="ECO:0000313" key="8">
    <source>
        <dbReference type="Proteomes" id="UP000023152"/>
    </source>
</evidence>
<evidence type="ECO:0000256" key="6">
    <source>
        <dbReference type="SAM" id="Coils"/>
    </source>
</evidence>
<keyword evidence="5" id="KW-0472">Membrane</keyword>
<organism evidence="7 8">
    <name type="scientific">Reticulomyxa filosa</name>
    <dbReference type="NCBI Taxonomy" id="46433"/>
    <lineage>
        <taxon>Eukaryota</taxon>
        <taxon>Sar</taxon>
        <taxon>Rhizaria</taxon>
        <taxon>Retaria</taxon>
        <taxon>Foraminifera</taxon>
        <taxon>Monothalamids</taxon>
        <taxon>Reticulomyxidae</taxon>
        <taxon>Reticulomyxa</taxon>
    </lineage>
</organism>
<evidence type="ECO:0000256" key="1">
    <source>
        <dbReference type="ARBA" id="ARBA00004141"/>
    </source>
</evidence>
<sequence length="202" mass="23407">MVLRGSNTHPQYDLFEVTQAIETARQYIKETELERKELEHELAEVIHEEVSHLREGEHTKVETKSTKFNDVKMVENKELQIPQDLTNAIRILVDRLDDLEKKHDKAETMLVTYRQELKVTCLQLLCGGVAGATARTVVSPIDRIKLLIQTARVREEQPKSMIATGSFLKKKTKNIKQQSKEKKKCEIDGKFKRGRKGFFFKK</sequence>
<keyword evidence="8" id="KW-1185">Reference proteome</keyword>
<keyword evidence="4" id="KW-0677">Repeat</keyword>
<gene>
    <name evidence="7" type="ORF">RFI_12331</name>
</gene>
<dbReference type="GO" id="GO:0016020">
    <property type="term" value="C:membrane"/>
    <property type="evidence" value="ECO:0007669"/>
    <property type="project" value="UniProtKB-SubCell"/>
</dbReference>
<evidence type="ECO:0000256" key="3">
    <source>
        <dbReference type="ARBA" id="ARBA00022692"/>
    </source>
</evidence>
<protein>
    <submittedName>
        <fullName evidence="7">Uncharacterized protein</fullName>
    </submittedName>
</protein>
<evidence type="ECO:0000256" key="2">
    <source>
        <dbReference type="ARBA" id="ARBA00022448"/>
    </source>
</evidence>
<dbReference type="Proteomes" id="UP000023152">
    <property type="component" value="Unassembled WGS sequence"/>
</dbReference>
<dbReference type="InterPro" id="IPR018108">
    <property type="entry name" value="MCP_transmembrane"/>
</dbReference>
<dbReference type="Gene3D" id="1.50.40.10">
    <property type="entry name" value="Mitochondrial carrier domain"/>
    <property type="match status" value="1"/>
</dbReference>
<keyword evidence="6" id="KW-0175">Coiled coil</keyword>
<keyword evidence="3" id="KW-0812">Transmembrane</keyword>
<keyword evidence="2" id="KW-0813">Transport</keyword>
<evidence type="ECO:0000256" key="4">
    <source>
        <dbReference type="ARBA" id="ARBA00022737"/>
    </source>
</evidence>